<dbReference type="PANTHER" id="PTHR44688">
    <property type="entry name" value="DNA-BINDING TRANSCRIPTIONAL ACTIVATOR DEVR_DOSR"/>
    <property type="match status" value="1"/>
</dbReference>
<evidence type="ECO:0000256" key="2">
    <source>
        <dbReference type="ARBA" id="ARBA00023125"/>
    </source>
</evidence>
<evidence type="ECO:0000256" key="1">
    <source>
        <dbReference type="ARBA" id="ARBA00023015"/>
    </source>
</evidence>
<reference evidence="7" key="1">
    <citation type="submission" date="2021-07" db="EMBL/GenBank/DDBJ databases">
        <title>New genus and species of the family Alcaligenaceae.</title>
        <authorList>
            <person name="Hahn M.W."/>
        </authorList>
    </citation>
    <scope>NUCLEOTIDE SEQUENCE</scope>
    <source>
        <strain evidence="7">LF4-65</strain>
    </source>
</reference>
<dbReference type="InterPro" id="IPR036388">
    <property type="entry name" value="WH-like_DNA-bd_sf"/>
</dbReference>
<dbReference type="PRINTS" id="PR00038">
    <property type="entry name" value="HTHLUXR"/>
</dbReference>
<dbReference type="Pfam" id="PF00196">
    <property type="entry name" value="GerE"/>
    <property type="match status" value="1"/>
</dbReference>
<feature type="domain" description="Response regulatory" evidence="6">
    <location>
        <begin position="17"/>
        <end position="131"/>
    </location>
</feature>
<dbReference type="InterPro" id="IPR001789">
    <property type="entry name" value="Sig_transdc_resp-reg_receiver"/>
</dbReference>
<dbReference type="PROSITE" id="PS50110">
    <property type="entry name" value="RESPONSE_REGULATORY"/>
    <property type="match status" value="1"/>
</dbReference>
<dbReference type="SUPFAM" id="SSF52172">
    <property type="entry name" value="CheY-like"/>
    <property type="match status" value="1"/>
</dbReference>
<keyword evidence="4" id="KW-0597">Phosphoprotein</keyword>
<dbReference type="GO" id="GO:0003677">
    <property type="term" value="F:DNA binding"/>
    <property type="evidence" value="ECO:0007669"/>
    <property type="project" value="UniProtKB-KW"/>
</dbReference>
<dbReference type="CDD" id="cd06170">
    <property type="entry name" value="LuxR_C_like"/>
    <property type="match status" value="1"/>
</dbReference>
<dbReference type="Gene3D" id="3.40.50.2300">
    <property type="match status" value="1"/>
</dbReference>
<evidence type="ECO:0000256" key="4">
    <source>
        <dbReference type="PROSITE-ProRule" id="PRU00169"/>
    </source>
</evidence>
<dbReference type="InterPro" id="IPR000792">
    <property type="entry name" value="Tscrpt_reg_LuxR_C"/>
</dbReference>
<dbReference type="Gene3D" id="1.10.10.10">
    <property type="entry name" value="Winged helix-like DNA-binding domain superfamily/Winged helix DNA-binding domain"/>
    <property type="match status" value="1"/>
</dbReference>
<keyword evidence="1" id="KW-0805">Transcription regulation</keyword>
<keyword evidence="8" id="KW-1185">Reference proteome</keyword>
<dbReference type="SMART" id="SM00421">
    <property type="entry name" value="HTH_LUXR"/>
    <property type="match status" value="1"/>
</dbReference>
<dbReference type="InterPro" id="IPR016032">
    <property type="entry name" value="Sig_transdc_resp-reg_C-effctor"/>
</dbReference>
<dbReference type="InterPro" id="IPR011006">
    <property type="entry name" value="CheY-like_superfamily"/>
</dbReference>
<evidence type="ECO:0000256" key="3">
    <source>
        <dbReference type="ARBA" id="ARBA00023163"/>
    </source>
</evidence>
<dbReference type="GO" id="GO:0000160">
    <property type="term" value="P:phosphorelay signal transduction system"/>
    <property type="evidence" value="ECO:0007669"/>
    <property type="project" value="InterPro"/>
</dbReference>
<evidence type="ECO:0000259" key="5">
    <source>
        <dbReference type="PROSITE" id="PS50043"/>
    </source>
</evidence>
<feature type="domain" description="HTH luxR-type" evidence="5">
    <location>
        <begin position="148"/>
        <end position="212"/>
    </location>
</feature>
<dbReference type="SMART" id="SM00448">
    <property type="entry name" value="REC"/>
    <property type="match status" value="1"/>
</dbReference>
<dbReference type="PROSITE" id="PS50043">
    <property type="entry name" value="HTH_LUXR_2"/>
    <property type="match status" value="1"/>
</dbReference>
<accession>A0A953NCN1</accession>
<keyword evidence="3" id="KW-0804">Transcription</keyword>
<dbReference type="PANTHER" id="PTHR44688:SF16">
    <property type="entry name" value="DNA-BINDING TRANSCRIPTIONAL ACTIVATOR DEVR_DOSR"/>
    <property type="match status" value="1"/>
</dbReference>
<keyword evidence="2" id="KW-0238">DNA-binding</keyword>
<dbReference type="SUPFAM" id="SSF46894">
    <property type="entry name" value="C-terminal effector domain of the bipartite response regulators"/>
    <property type="match status" value="1"/>
</dbReference>
<dbReference type="RefSeq" id="WP_259662337.1">
    <property type="nucleotide sequence ID" value="NZ_JAHXRI010000025.1"/>
</dbReference>
<evidence type="ECO:0000313" key="8">
    <source>
        <dbReference type="Proteomes" id="UP000739565"/>
    </source>
</evidence>
<protein>
    <submittedName>
        <fullName evidence="7">Response regulator</fullName>
    </submittedName>
</protein>
<evidence type="ECO:0000313" key="7">
    <source>
        <dbReference type="EMBL" id="MBZ1351927.1"/>
    </source>
</evidence>
<dbReference type="Pfam" id="PF00072">
    <property type="entry name" value="Response_reg"/>
    <property type="match status" value="1"/>
</dbReference>
<name>A0A953NCN1_9BURK</name>
<sequence>MPQSTNRPSGDTQNPGCVFLVEDDQELRTSICEVLRFVGYKVQAYANPQEFLHDFTNVVPAVLVTDVRMPGMSGVDLQEKLLSHGRQMPIIFISGESTISEAVKAMSNGAIEFLLKPFSRENLLSAVSKALALDAQLMRDLIKQVEFEQKLKVLSPREREVFKLMTKGYGNAELANELGVALSTVKEYKSEMMYKLRLRSLSELIALSESAERRSASKLDESPRSKS</sequence>
<dbReference type="GO" id="GO:0006355">
    <property type="term" value="P:regulation of DNA-templated transcription"/>
    <property type="evidence" value="ECO:0007669"/>
    <property type="project" value="InterPro"/>
</dbReference>
<dbReference type="AlphaFoldDB" id="A0A953NCN1"/>
<feature type="modified residue" description="4-aspartylphosphate" evidence="4">
    <location>
        <position position="66"/>
    </location>
</feature>
<proteinExistence type="predicted"/>
<dbReference type="EMBL" id="JAHXRI010000025">
    <property type="protein sequence ID" value="MBZ1351927.1"/>
    <property type="molecule type" value="Genomic_DNA"/>
</dbReference>
<evidence type="ECO:0000259" key="6">
    <source>
        <dbReference type="PROSITE" id="PS50110"/>
    </source>
</evidence>
<dbReference type="Proteomes" id="UP000739565">
    <property type="component" value="Unassembled WGS sequence"/>
</dbReference>
<gene>
    <name evidence="7" type="ORF">KZZ10_14885</name>
</gene>
<comment type="caution">
    <text evidence="7">The sequence shown here is derived from an EMBL/GenBank/DDBJ whole genome shotgun (WGS) entry which is preliminary data.</text>
</comment>
<organism evidence="7 8">
    <name type="scientific">Zwartia hollandica</name>
    <dbReference type="NCBI Taxonomy" id="324606"/>
    <lineage>
        <taxon>Bacteria</taxon>
        <taxon>Pseudomonadati</taxon>
        <taxon>Pseudomonadota</taxon>
        <taxon>Betaproteobacteria</taxon>
        <taxon>Burkholderiales</taxon>
        <taxon>Alcaligenaceae</taxon>
        <taxon>Zwartia</taxon>
    </lineage>
</organism>